<dbReference type="InParanoid" id="A0A251SFF2"/>
<name>A0A251SFF2_HELAN</name>
<evidence type="ECO:0000313" key="3">
    <source>
        <dbReference type="Proteomes" id="UP000215914"/>
    </source>
</evidence>
<proteinExistence type="predicted"/>
<accession>A0A251SFF2</accession>
<dbReference type="AlphaFoldDB" id="A0A251SFF2"/>
<sequence>MNSKTQRRLLKERERERATEDRERRGGDGGTGYGLRPTVLLSLNGNFTAGVLGFRRSGHYHS</sequence>
<feature type="region of interest" description="Disordered" evidence="1">
    <location>
        <begin position="1"/>
        <end position="34"/>
    </location>
</feature>
<feature type="compositionally biased region" description="Basic and acidic residues" evidence="1">
    <location>
        <begin position="9"/>
        <end position="27"/>
    </location>
</feature>
<dbReference type="EMBL" id="CM007903">
    <property type="protein sequence ID" value="OTF97272.1"/>
    <property type="molecule type" value="Genomic_DNA"/>
</dbReference>
<reference evidence="3" key="1">
    <citation type="journal article" date="2017" name="Nature">
        <title>The sunflower genome provides insights into oil metabolism, flowering and Asterid evolution.</title>
        <authorList>
            <person name="Badouin H."/>
            <person name="Gouzy J."/>
            <person name="Grassa C.J."/>
            <person name="Murat F."/>
            <person name="Staton S.E."/>
            <person name="Cottret L."/>
            <person name="Lelandais-Briere C."/>
            <person name="Owens G.L."/>
            <person name="Carrere S."/>
            <person name="Mayjonade B."/>
            <person name="Legrand L."/>
            <person name="Gill N."/>
            <person name="Kane N.C."/>
            <person name="Bowers J.E."/>
            <person name="Hubner S."/>
            <person name="Bellec A."/>
            <person name="Berard A."/>
            <person name="Berges H."/>
            <person name="Blanchet N."/>
            <person name="Boniface M.C."/>
            <person name="Brunel D."/>
            <person name="Catrice O."/>
            <person name="Chaidir N."/>
            <person name="Claudel C."/>
            <person name="Donnadieu C."/>
            <person name="Faraut T."/>
            <person name="Fievet G."/>
            <person name="Helmstetter N."/>
            <person name="King M."/>
            <person name="Knapp S.J."/>
            <person name="Lai Z."/>
            <person name="Le Paslier M.C."/>
            <person name="Lippi Y."/>
            <person name="Lorenzon L."/>
            <person name="Mandel J.R."/>
            <person name="Marage G."/>
            <person name="Marchand G."/>
            <person name="Marquand E."/>
            <person name="Bret-Mestries E."/>
            <person name="Morien E."/>
            <person name="Nambeesan S."/>
            <person name="Nguyen T."/>
            <person name="Pegot-Espagnet P."/>
            <person name="Pouilly N."/>
            <person name="Raftis F."/>
            <person name="Sallet E."/>
            <person name="Schiex T."/>
            <person name="Thomas J."/>
            <person name="Vandecasteele C."/>
            <person name="Vares D."/>
            <person name="Vear F."/>
            <person name="Vautrin S."/>
            <person name="Crespi M."/>
            <person name="Mangin B."/>
            <person name="Burke J.M."/>
            <person name="Salse J."/>
            <person name="Munos S."/>
            <person name="Vincourt P."/>
            <person name="Rieseberg L.H."/>
            <person name="Langlade N.B."/>
        </authorList>
    </citation>
    <scope>NUCLEOTIDE SEQUENCE [LARGE SCALE GENOMIC DNA]</scope>
    <source>
        <strain evidence="3">cv. SF193</strain>
    </source>
</reference>
<gene>
    <name evidence="2" type="ORF">HannXRQ_Chr14g0432801</name>
</gene>
<evidence type="ECO:0000313" key="2">
    <source>
        <dbReference type="EMBL" id="OTF97272.1"/>
    </source>
</evidence>
<dbReference type="Proteomes" id="UP000215914">
    <property type="component" value="Chromosome 14"/>
</dbReference>
<keyword evidence="3" id="KW-1185">Reference proteome</keyword>
<evidence type="ECO:0000256" key="1">
    <source>
        <dbReference type="SAM" id="MobiDB-lite"/>
    </source>
</evidence>
<organism evidence="2 3">
    <name type="scientific">Helianthus annuus</name>
    <name type="common">Common sunflower</name>
    <dbReference type="NCBI Taxonomy" id="4232"/>
    <lineage>
        <taxon>Eukaryota</taxon>
        <taxon>Viridiplantae</taxon>
        <taxon>Streptophyta</taxon>
        <taxon>Embryophyta</taxon>
        <taxon>Tracheophyta</taxon>
        <taxon>Spermatophyta</taxon>
        <taxon>Magnoliopsida</taxon>
        <taxon>eudicotyledons</taxon>
        <taxon>Gunneridae</taxon>
        <taxon>Pentapetalae</taxon>
        <taxon>asterids</taxon>
        <taxon>campanulids</taxon>
        <taxon>Asterales</taxon>
        <taxon>Asteraceae</taxon>
        <taxon>Asteroideae</taxon>
        <taxon>Heliantheae alliance</taxon>
        <taxon>Heliantheae</taxon>
        <taxon>Helianthus</taxon>
    </lineage>
</organism>
<protein>
    <submittedName>
        <fullName evidence="2">Uncharacterized protein</fullName>
    </submittedName>
</protein>